<evidence type="ECO:0000313" key="3">
    <source>
        <dbReference type="Proteomes" id="UP000054317"/>
    </source>
</evidence>
<dbReference type="OrthoDB" id="2745974at2759"/>
<dbReference type="Proteomes" id="UP000054317">
    <property type="component" value="Unassembled WGS sequence"/>
</dbReference>
<keyword evidence="3" id="KW-1185">Reference proteome</keyword>
<feature type="chain" id="PRO_5004443904" evidence="1">
    <location>
        <begin position="18"/>
        <end position="112"/>
    </location>
</feature>
<dbReference type="RefSeq" id="XP_008045172.1">
    <property type="nucleotide sequence ID" value="XM_008046981.1"/>
</dbReference>
<sequence length="112" mass="11526">MFASLTAAVLLATGSLAQSSPPFCAINRIPPLHQCIAAEISWTDLSPVTLKVLQTPGGNLIDGPFTIASGDTFSWLARFPAGTNVDFVLIDAAGNGTQSSSVPILAGPNLQC</sequence>
<proteinExistence type="predicted"/>
<name>R7S7W0_TRAVS</name>
<feature type="signal peptide" evidence="1">
    <location>
        <begin position="1"/>
        <end position="17"/>
    </location>
</feature>
<keyword evidence="1" id="KW-0732">Signal</keyword>
<organism evidence="2 3">
    <name type="scientific">Trametes versicolor (strain FP-101664)</name>
    <name type="common">White-rot fungus</name>
    <name type="synonym">Coriolus versicolor</name>
    <dbReference type="NCBI Taxonomy" id="717944"/>
    <lineage>
        <taxon>Eukaryota</taxon>
        <taxon>Fungi</taxon>
        <taxon>Dikarya</taxon>
        <taxon>Basidiomycota</taxon>
        <taxon>Agaricomycotina</taxon>
        <taxon>Agaricomycetes</taxon>
        <taxon>Polyporales</taxon>
        <taxon>Polyporaceae</taxon>
        <taxon>Trametes</taxon>
    </lineage>
</organism>
<dbReference type="KEGG" id="tvs:TRAVEDRAFT_54055"/>
<dbReference type="GeneID" id="19417299"/>
<reference evidence="3" key="1">
    <citation type="journal article" date="2012" name="Science">
        <title>The Paleozoic origin of enzymatic lignin decomposition reconstructed from 31 fungal genomes.</title>
        <authorList>
            <person name="Floudas D."/>
            <person name="Binder M."/>
            <person name="Riley R."/>
            <person name="Barry K."/>
            <person name="Blanchette R.A."/>
            <person name="Henrissat B."/>
            <person name="Martinez A.T."/>
            <person name="Otillar R."/>
            <person name="Spatafora J.W."/>
            <person name="Yadav J.S."/>
            <person name="Aerts A."/>
            <person name="Benoit I."/>
            <person name="Boyd A."/>
            <person name="Carlson A."/>
            <person name="Copeland A."/>
            <person name="Coutinho P.M."/>
            <person name="de Vries R.P."/>
            <person name="Ferreira P."/>
            <person name="Findley K."/>
            <person name="Foster B."/>
            <person name="Gaskell J."/>
            <person name="Glotzer D."/>
            <person name="Gorecki P."/>
            <person name="Heitman J."/>
            <person name="Hesse C."/>
            <person name="Hori C."/>
            <person name="Igarashi K."/>
            <person name="Jurgens J.A."/>
            <person name="Kallen N."/>
            <person name="Kersten P."/>
            <person name="Kohler A."/>
            <person name="Kuees U."/>
            <person name="Kumar T.K.A."/>
            <person name="Kuo A."/>
            <person name="LaButti K."/>
            <person name="Larrondo L.F."/>
            <person name="Lindquist E."/>
            <person name="Ling A."/>
            <person name="Lombard V."/>
            <person name="Lucas S."/>
            <person name="Lundell T."/>
            <person name="Martin R."/>
            <person name="McLaughlin D.J."/>
            <person name="Morgenstern I."/>
            <person name="Morin E."/>
            <person name="Murat C."/>
            <person name="Nagy L.G."/>
            <person name="Nolan M."/>
            <person name="Ohm R.A."/>
            <person name="Patyshakuliyeva A."/>
            <person name="Rokas A."/>
            <person name="Ruiz-Duenas F.J."/>
            <person name="Sabat G."/>
            <person name="Salamov A."/>
            <person name="Samejima M."/>
            <person name="Schmutz J."/>
            <person name="Slot J.C."/>
            <person name="St John F."/>
            <person name="Stenlid J."/>
            <person name="Sun H."/>
            <person name="Sun S."/>
            <person name="Syed K."/>
            <person name="Tsang A."/>
            <person name="Wiebenga A."/>
            <person name="Young D."/>
            <person name="Pisabarro A."/>
            <person name="Eastwood D.C."/>
            <person name="Martin F."/>
            <person name="Cullen D."/>
            <person name="Grigoriev I.V."/>
            <person name="Hibbett D.S."/>
        </authorList>
    </citation>
    <scope>NUCLEOTIDE SEQUENCE [LARGE SCALE GENOMIC DNA]</scope>
    <source>
        <strain evidence="3">FP-101664</strain>
    </source>
</reference>
<dbReference type="EMBL" id="JH711797">
    <property type="protein sequence ID" value="EIW52076.1"/>
    <property type="molecule type" value="Genomic_DNA"/>
</dbReference>
<evidence type="ECO:0000313" key="2">
    <source>
        <dbReference type="EMBL" id="EIW52076.1"/>
    </source>
</evidence>
<protein>
    <submittedName>
        <fullName evidence="2">Uncharacterized protein</fullName>
    </submittedName>
</protein>
<dbReference type="AlphaFoldDB" id="R7S7W0"/>
<gene>
    <name evidence="2" type="ORF">TRAVEDRAFT_54055</name>
</gene>
<evidence type="ECO:0000256" key="1">
    <source>
        <dbReference type="SAM" id="SignalP"/>
    </source>
</evidence>
<accession>R7S7W0</accession>